<organism evidence="8 9">
    <name type="scientific">Chitinimonas arctica</name>
    <dbReference type="NCBI Taxonomy" id="2594795"/>
    <lineage>
        <taxon>Bacteria</taxon>
        <taxon>Pseudomonadati</taxon>
        <taxon>Pseudomonadota</taxon>
        <taxon>Betaproteobacteria</taxon>
        <taxon>Neisseriales</taxon>
        <taxon>Chitinibacteraceae</taxon>
        <taxon>Chitinimonas</taxon>
    </lineage>
</organism>
<dbReference type="PROSITE" id="PS51898">
    <property type="entry name" value="TYR_RECOMBINASE"/>
    <property type="match status" value="1"/>
</dbReference>
<protein>
    <submittedName>
        <fullName evidence="8">Site-specific integrase</fullName>
    </submittedName>
</protein>
<keyword evidence="4" id="KW-0233">DNA recombination</keyword>
<dbReference type="CDD" id="cd00796">
    <property type="entry name" value="INT_Rci_Hp1_C"/>
    <property type="match status" value="1"/>
</dbReference>
<evidence type="ECO:0000313" key="8">
    <source>
        <dbReference type="EMBL" id="QDQ25976.1"/>
    </source>
</evidence>
<evidence type="ECO:0000259" key="6">
    <source>
        <dbReference type="PROSITE" id="PS51898"/>
    </source>
</evidence>
<dbReference type="GO" id="GO:0003677">
    <property type="term" value="F:DNA binding"/>
    <property type="evidence" value="ECO:0007669"/>
    <property type="project" value="UniProtKB-UniRule"/>
</dbReference>
<evidence type="ECO:0000256" key="1">
    <source>
        <dbReference type="ARBA" id="ARBA00008857"/>
    </source>
</evidence>
<dbReference type="GO" id="GO:0015074">
    <property type="term" value="P:DNA integration"/>
    <property type="evidence" value="ECO:0007669"/>
    <property type="project" value="UniProtKB-KW"/>
</dbReference>
<dbReference type="SUPFAM" id="SSF56349">
    <property type="entry name" value="DNA breaking-rejoining enzymes"/>
    <property type="match status" value="1"/>
</dbReference>
<evidence type="ECO:0000256" key="3">
    <source>
        <dbReference type="ARBA" id="ARBA00023125"/>
    </source>
</evidence>
<dbReference type="Gene3D" id="1.10.443.10">
    <property type="entry name" value="Intergrase catalytic core"/>
    <property type="match status" value="1"/>
</dbReference>
<comment type="similarity">
    <text evidence="1">Belongs to the 'phage' integrase family.</text>
</comment>
<dbReference type="InterPro" id="IPR010998">
    <property type="entry name" value="Integrase_recombinase_N"/>
</dbReference>
<dbReference type="InterPro" id="IPR044068">
    <property type="entry name" value="CB"/>
</dbReference>
<proteinExistence type="inferred from homology"/>
<gene>
    <name evidence="8" type="ORF">FNU76_06210</name>
</gene>
<dbReference type="Gene3D" id="1.10.150.130">
    <property type="match status" value="1"/>
</dbReference>
<evidence type="ECO:0000256" key="4">
    <source>
        <dbReference type="ARBA" id="ARBA00023172"/>
    </source>
</evidence>
<accession>A0A516SCU5</accession>
<dbReference type="GO" id="GO:0006310">
    <property type="term" value="P:DNA recombination"/>
    <property type="evidence" value="ECO:0007669"/>
    <property type="project" value="UniProtKB-KW"/>
</dbReference>
<evidence type="ECO:0000256" key="2">
    <source>
        <dbReference type="ARBA" id="ARBA00022908"/>
    </source>
</evidence>
<dbReference type="Pfam" id="PF00589">
    <property type="entry name" value="Phage_integrase"/>
    <property type="match status" value="1"/>
</dbReference>
<dbReference type="PANTHER" id="PTHR30349">
    <property type="entry name" value="PHAGE INTEGRASE-RELATED"/>
    <property type="match status" value="1"/>
</dbReference>
<evidence type="ECO:0000313" key="9">
    <source>
        <dbReference type="Proteomes" id="UP000317550"/>
    </source>
</evidence>
<dbReference type="InterPro" id="IPR013762">
    <property type="entry name" value="Integrase-like_cat_sf"/>
</dbReference>
<dbReference type="EMBL" id="CP041730">
    <property type="protein sequence ID" value="QDQ25976.1"/>
    <property type="molecule type" value="Genomic_DNA"/>
</dbReference>
<dbReference type="KEGG" id="cari:FNU76_06210"/>
<dbReference type="OrthoDB" id="7476432at2"/>
<feature type="domain" description="Tyr recombinase" evidence="6">
    <location>
        <begin position="155"/>
        <end position="323"/>
    </location>
</feature>
<sequence>MPIYKQENSSFWYVDILDPGGKRIRRSTGTADEKSAQEFHDRLKGDLWRITRLDEKAVRSFNEAALRWLKEKSHKRSIHGDKIKLRKLRPFFEKIKLHQITGEHCRSAVNEATQASSSTKNRYLALLRAILRMAEKEWTWIDKAPHVSLYKEKKRRIRWLRPVEAQRLIGFLPPHLVPIVRFALATGLRKTNIYSLRWDQIDMQRHVAWVHPDEAKAGRAIGIPLNQTAIDALRSQIGKHHEVVFTYRGKPIKGASNVGFYKACDLAGIKDFRFHDLRHTWASWLIQSGVGLAELQELGGWESVEMVRRYAHLAPDHLHKHSKHIDDVMSYSCHTPDLEKEKQVA</sequence>
<keyword evidence="2" id="KW-0229">DNA integration</keyword>
<name>A0A516SCU5_9NEIS</name>
<dbReference type="Proteomes" id="UP000317550">
    <property type="component" value="Chromosome"/>
</dbReference>
<dbReference type="InterPro" id="IPR002104">
    <property type="entry name" value="Integrase_catalytic"/>
</dbReference>
<evidence type="ECO:0000259" key="7">
    <source>
        <dbReference type="PROSITE" id="PS51900"/>
    </source>
</evidence>
<keyword evidence="3 5" id="KW-0238">DNA-binding</keyword>
<evidence type="ECO:0000256" key="5">
    <source>
        <dbReference type="PROSITE-ProRule" id="PRU01248"/>
    </source>
</evidence>
<dbReference type="InterPro" id="IPR050090">
    <property type="entry name" value="Tyrosine_recombinase_XerCD"/>
</dbReference>
<dbReference type="AlphaFoldDB" id="A0A516SCU5"/>
<reference evidence="9" key="1">
    <citation type="submission" date="2019-07" db="EMBL/GenBank/DDBJ databases">
        <title>Chitinimonas sp. nov., isolated from Ny-Alesund, arctica soil.</title>
        <authorList>
            <person name="Xu Q."/>
            <person name="Peng F."/>
        </authorList>
    </citation>
    <scope>NUCLEOTIDE SEQUENCE [LARGE SCALE GENOMIC DNA]</scope>
    <source>
        <strain evidence="9">R3-44</strain>
    </source>
</reference>
<dbReference type="PANTHER" id="PTHR30349:SF64">
    <property type="entry name" value="PROPHAGE INTEGRASE INTD-RELATED"/>
    <property type="match status" value="1"/>
</dbReference>
<keyword evidence="9" id="KW-1185">Reference proteome</keyword>
<feature type="domain" description="Core-binding (CB)" evidence="7">
    <location>
        <begin position="59"/>
        <end position="135"/>
    </location>
</feature>
<dbReference type="InterPro" id="IPR011010">
    <property type="entry name" value="DNA_brk_join_enz"/>
</dbReference>
<dbReference type="PROSITE" id="PS51900">
    <property type="entry name" value="CB"/>
    <property type="match status" value="1"/>
</dbReference>